<name>A0A813YZQ2_9BILA</name>
<dbReference type="AlphaFoldDB" id="A0A813YZQ2"/>
<accession>A0A813YZQ2</accession>
<feature type="region of interest" description="Disordered" evidence="1">
    <location>
        <begin position="1"/>
        <end position="35"/>
    </location>
</feature>
<evidence type="ECO:0000313" key="3">
    <source>
        <dbReference type="Proteomes" id="UP000663860"/>
    </source>
</evidence>
<organism evidence="2 3">
    <name type="scientific">Adineta steineri</name>
    <dbReference type="NCBI Taxonomy" id="433720"/>
    <lineage>
        <taxon>Eukaryota</taxon>
        <taxon>Metazoa</taxon>
        <taxon>Spiralia</taxon>
        <taxon>Gnathifera</taxon>
        <taxon>Rotifera</taxon>
        <taxon>Eurotatoria</taxon>
        <taxon>Bdelloidea</taxon>
        <taxon>Adinetida</taxon>
        <taxon>Adinetidae</taxon>
        <taxon>Adineta</taxon>
    </lineage>
</organism>
<dbReference type="Proteomes" id="UP000663860">
    <property type="component" value="Unassembled WGS sequence"/>
</dbReference>
<evidence type="ECO:0000313" key="2">
    <source>
        <dbReference type="EMBL" id="CAF0891457.1"/>
    </source>
</evidence>
<feature type="non-terminal residue" evidence="2">
    <location>
        <position position="1"/>
    </location>
</feature>
<feature type="compositionally biased region" description="Polar residues" evidence="1">
    <location>
        <begin position="18"/>
        <end position="35"/>
    </location>
</feature>
<sequence>QQQPPQGVYPPSHRQHHSYASGSSNLGQYYGAQQR</sequence>
<proteinExistence type="predicted"/>
<protein>
    <submittedName>
        <fullName evidence="2">Uncharacterized protein</fullName>
    </submittedName>
</protein>
<comment type="caution">
    <text evidence="2">The sequence shown here is derived from an EMBL/GenBank/DDBJ whole genome shotgun (WGS) entry which is preliminary data.</text>
</comment>
<reference evidence="2" key="1">
    <citation type="submission" date="2021-02" db="EMBL/GenBank/DDBJ databases">
        <authorList>
            <person name="Nowell W R."/>
        </authorList>
    </citation>
    <scope>NUCLEOTIDE SEQUENCE</scope>
</reference>
<dbReference type="EMBL" id="CAJNOE010000089">
    <property type="protein sequence ID" value="CAF0891457.1"/>
    <property type="molecule type" value="Genomic_DNA"/>
</dbReference>
<evidence type="ECO:0000256" key="1">
    <source>
        <dbReference type="SAM" id="MobiDB-lite"/>
    </source>
</evidence>
<gene>
    <name evidence="2" type="ORF">IZO911_LOCUS11743</name>
</gene>